<dbReference type="EMBL" id="NKXS01000006">
    <property type="protein sequence ID" value="PIN27164.1"/>
    <property type="molecule type" value="Genomic_DNA"/>
</dbReference>
<name>A0A2G9IBN5_9LAMI</name>
<sequence>MISKDSVLSWSSGTAWVIAHGSLEDSVTVESSDCPVAESHPEITTWKSPLVLKPRGPDSGPCEIKIRFQQKYEISQIYVRSTARAYEVYYAHSSHSRNEYICTVWCGAAERDEKLLQINCTEDVVVEHGESLARELTDENVIREESVGHTEDDWVKNKVPEVARSSVSDKISTNQVKNVQHLYEAAAQISDADPCSLLTIRLLSLQDKGQVYVDDVYVFGDPVESTDSGKEAVLTGCSAQSLKSENRIQDEHPSGKVLKGDYMETGSTRIGEKMENGSSTIDEKTENGSTRICEKIETGSGRIDEIDFGLEINQTHQQHVKPKELDKGTTESAELEQPTLEKKFVEPLNINDMPPGHLGRALEQLISRRLEDICLRFEEKMLKPIENIAARLQQVVHQLEKLAMNSQFSGLPPGARFCASAFSCSESNSSSFYNDPNDHSPCGPSELGKKDFSCNNSPELSCDAKSHASFFVRAPDFLCGEDEETDDDDSILLKHFTCINLPELSHVANVHPSLVSSAPEFWENEESNNDSKPSKDSPHVEPKKTSSVDDALAAARIHPSEQIQTTSSVSSEVDYENQDEEHAESHQIIAQKLPAAEDCIRESSQYSQVFTADAPDLTAEEETGNTEHLSYTKSSLDKTSVVENEDTDHDNDMVPPSYQNKSISTSTGSCDLVENRIALDFASSCNGGVTAGSVEESRTASPKSKLQKVEHLLEAGI</sequence>
<dbReference type="STRING" id="429701.A0A2G9IBN5"/>
<evidence type="ECO:0000313" key="3">
    <source>
        <dbReference type="Proteomes" id="UP000231279"/>
    </source>
</evidence>
<dbReference type="OrthoDB" id="1939758at2759"/>
<dbReference type="Proteomes" id="UP000231279">
    <property type="component" value="Unassembled WGS sequence"/>
</dbReference>
<reference evidence="3" key="1">
    <citation type="journal article" date="2018" name="Gigascience">
        <title>Genome assembly of the Pink Ipe (Handroanthus impetiginosus, Bignoniaceae), a highly valued, ecologically keystone Neotropical timber forest tree.</title>
        <authorList>
            <person name="Silva-Junior O.B."/>
            <person name="Grattapaglia D."/>
            <person name="Novaes E."/>
            <person name="Collevatti R.G."/>
        </authorList>
    </citation>
    <scope>NUCLEOTIDE SEQUENCE [LARGE SCALE GENOMIC DNA]</scope>
    <source>
        <strain evidence="3">cv. UFG-1</strain>
    </source>
</reference>
<comment type="caution">
    <text evidence="2">The sequence shown here is derived from an EMBL/GenBank/DDBJ whole genome shotgun (WGS) entry which is preliminary data.</text>
</comment>
<feature type="region of interest" description="Disordered" evidence="1">
    <location>
        <begin position="521"/>
        <end position="587"/>
    </location>
</feature>
<protein>
    <submittedName>
        <fullName evidence="2">Uncharacterized protein</fullName>
    </submittedName>
</protein>
<keyword evidence="3" id="KW-1185">Reference proteome</keyword>
<dbReference type="PANTHER" id="PTHR37261">
    <property type="entry name" value="40S RIBOSOMAL PROTEIN S27"/>
    <property type="match status" value="1"/>
</dbReference>
<feature type="compositionally biased region" description="Basic and acidic residues" evidence="1">
    <location>
        <begin position="532"/>
        <end position="547"/>
    </location>
</feature>
<dbReference type="PANTHER" id="PTHR37261:SF1">
    <property type="entry name" value="40S RIBOSOMAL PROTEIN S27"/>
    <property type="match status" value="1"/>
</dbReference>
<accession>A0A2G9IBN5</accession>
<evidence type="ECO:0000313" key="2">
    <source>
        <dbReference type="EMBL" id="PIN27164.1"/>
    </source>
</evidence>
<gene>
    <name evidence="2" type="ORF">CDL12_00080</name>
</gene>
<proteinExistence type="predicted"/>
<evidence type="ECO:0000256" key="1">
    <source>
        <dbReference type="SAM" id="MobiDB-lite"/>
    </source>
</evidence>
<feature type="compositionally biased region" description="Acidic residues" evidence="1">
    <location>
        <begin position="573"/>
        <end position="582"/>
    </location>
</feature>
<organism evidence="2 3">
    <name type="scientific">Handroanthus impetiginosus</name>
    <dbReference type="NCBI Taxonomy" id="429701"/>
    <lineage>
        <taxon>Eukaryota</taxon>
        <taxon>Viridiplantae</taxon>
        <taxon>Streptophyta</taxon>
        <taxon>Embryophyta</taxon>
        <taxon>Tracheophyta</taxon>
        <taxon>Spermatophyta</taxon>
        <taxon>Magnoliopsida</taxon>
        <taxon>eudicotyledons</taxon>
        <taxon>Gunneridae</taxon>
        <taxon>Pentapetalae</taxon>
        <taxon>asterids</taxon>
        <taxon>lamiids</taxon>
        <taxon>Lamiales</taxon>
        <taxon>Bignoniaceae</taxon>
        <taxon>Crescentiina</taxon>
        <taxon>Tabebuia alliance</taxon>
        <taxon>Handroanthus</taxon>
    </lineage>
</organism>
<dbReference type="AlphaFoldDB" id="A0A2G9IBN5"/>
<feature type="compositionally biased region" description="Polar residues" evidence="1">
    <location>
        <begin position="561"/>
        <end position="571"/>
    </location>
</feature>
<feature type="compositionally biased region" description="Polar residues" evidence="1">
    <location>
        <begin position="626"/>
        <end position="642"/>
    </location>
</feature>
<feature type="region of interest" description="Disordered" evidence="1">
    <location>
        <begin position="617"/>
        <end position="665"/>
    </location>
</feature>